<reference evidence="1 2" key="1">
    <citation type="journal article" date="2014" name="Int. J. Syst. Evol. Microbiol.">
        <title>Thermococcus paralvinellae sp. nov. and Thermococcus cleftensis sp. nov. of hyperthermophilic heterotrophs from deep-sea hydrothermal vents.</title>
        <authorList>
            <person name="Hensley S.A."/>
            <person name="Jung J.H."/>
            <person name="Park C.S."/>
            <person name="Holden J.F."/>
        </authorList>
    </citation>
    <scope>NUCLEOTIDE SEQUENCE [LARGE SCALE GENOMIC DNA]</scope>
    <source>
        <strain evidence="1 2">ES1</strain>
    </source>
</reference>
<dbReference type="GeneID" id="24906670"/>
<accession>W0I430</accession>
<dbReference type="STRING" id="582419.TES1_1431"/>
<organism evidence="1 2">
    <name type="scientific">Thermococcus paralvinellae</name>
    <dbReference type="NCBI Taxonomy" id="582419"/>
    <lineage>
        <taxon>Archaea</taxon>
        <taxon>Methanobacteriati</taxon>
        <taxon>Methanobacteriota</taxon>
        <taxon>Thermococci</taxon>
        <taxon>Thermococcales</taxon>
        <taxon>Thermococcaceae</taxon>
        <taxon>Thermococcus</taxon>
    </lineage>
</organism>
<dbReference type="InterPro" id="IPR011047">
    <property type="entry name" value="Quinoprotein_ADH-like_sf"/>
</dbReference>
<dbReference type="PANTHER" id="PTHR35580">
    <property type="entry name" value="CELL SURFACE GLYCOPROTEIN (S-LAYER PROTEIN)-LIKE PROTEIN"/>
    <property type="match status" value="1"/>
</dbReference>
<dbReference type="PANTHER" id="PTHR35580:SF1">
    <property type="entry name" value="PHYTASE-LIKE DOMAIN-CONTAINING PROTEIN"/>
    <property type="match status" value="1"/>
</dbReference>
<keyword evidence="2" id="KW-1185">Reference proteome</keyword>
<dbReference type="EMBL" id="CP006965">
    <property type="protein sequence ID" value="AHF80809.1"/>
    <property type="molecule type" value="Genomic_DNA"/>
</dbReference>
<proteinExistence type="predicted"/>
<dbReference type="HOGENOM" id="CLU_304770_0_0_2"/>
<dbReference type="RefSeq" id="WP_042681577.1">
    <property type="nucleotide sequence ID" value="NZ_CP006965.1"/>
</dbReference>
<gene>
    <name evidence="1" type="ORF">TES1_1431</name>
</gene>
<name>W0I430_9EURY</name>
<dbReference type="SUPFAM" id="SSF101898">
    <property type="entry name" value="NHL repeat"/>
    <property type="match status" value="1"/>
</dbReference>
<dbReference type="KEGG" id="ths:TES1_1431"/>
<dbReference type="InterPro" id="IPR011042">
    <property type="entry name" value="6-blade_b-propeller_TolB-like"/>
</dbReference>
<dbReference type="OrthoDB" id="98274at2157"/>
<dbReference type="Gene3D" id="2.120.10.30">
    <property type="entry name" value="TolB, C-terminal domain"/>
    <property type="match status" value="1"/>
</dbReference>
<evidence type="ECO:0000313" key="1">
    <source>
        <dbReference type="EMBL" id="AHF80809.1"/>
    </source>
</evidence>
<dbReference type="InterPro" id="IPR052918">
    <property type="entry name" value="Motility_Chemotaxis_Reg"/>
</dbReference>
<dbReference type="SUPFAM" id="SSF50998">
    <property type="entry name" value="Quinoprotein alcohol dehydrogenase-like"/>
    <property type="match status" value="1"/>
</dbReference>
<evidence type="ECO:0000313" key="2">
    <source>
        <dbReference type="Proteomes" id="UP000019027"/>
    </source>
</evidence>
<protein>
    <submittedName>
        <fullName evidence="1">Uncharacterized protein</fullName>
    </submittedName>
</protein>
<dbReference type="AlphaFoldDB" id="W0I430"/>
<sequence>MKRKIVLTLGILIFLFSSSSIPKTSAQNEDYKLIYGTYFGWGNSWDSILSIDVKDGEVYVTGNHARGLDNVDIYYAKFTKSGRDVEYIRFFGGSGGEEVTKIRVDRNGNIYLFGKTSSRDMPTKNAFQSKLIGTSDLFIIKFSPNGELIFSTYFGGEYLEEPYDMEVDGEGNVYIAGYTKHTWGEDNNLKHIPLKNEKIGVEGIKKFNFYTRPFIAKFDTNGNLIFSTYWSLHEIKLAPVKDGLYIGGHTVDPGYYITPDAFDSVCGIKDQECNPQAGNSDIAITKLDNNLNIVYSTFIGSTGADYLKDLYVDEEGYVYGVGVQAWKNNDFPLKNPSMTKPEGDGADYGIVFKMTPTLSALVYSTYFMREASVHSIRAENGESYIIGITRDANGSHLTTPNALMPKDTSSLTHNAFFAKLDSNGHILYCTLLGGHEGEHTQREWASEIAVENGEVYIGGYTRAYDFPITKDSFKEKPGKDFSYLAEGYIVKFGFKDYSPQLPKITLNKTISIGESVWGKDIKEVSDGYAILAASDGNPSYPILVKTDKEGNLIWFKKYTDIIGDFPSLTLENDGYLIFGTMKGKATLIKTDLSGNILWSKNYAEHGIFQRGREIIKVQDGYILMGSTDGTWGGSRGIYRELFLVNVDKNGNLLWESYINVEKLGMSPDMMPHQVKKTKDGYIIVGDTVKTEKSNTARIFVIKTNLEGKEEWVKYLGKNSDKKEDYAVGFSVEVLDNGYLVTGYVYNNLFGGSDLYIARLDLAGNLIWEKVEGKVENDEPVKILKADDGFVLFDRGMENAWTDKKGYFFKFNDRGIKEYSLDVDMPKQDWALAMERVSDGYLLLLSSDSFSNTRDLWLIRVEAPKDKSPSIGTSTSTPTSKTSTIVGTENITETAKEMATSATEKAKEVAKGVCGPGVIVAVILLPLILRGRNDIGKGA</sequence>
<dbReference type="Proteomes" id="UP000019027">
    <property type="component" value="Chromosome"/>
</dbReference>